<dbReference type="HOGENOM" id="CLU_027853_3_3_11"/>
<feature type="domain" description="Luciferase-like" evidence="6">
    <location>
        <begin position="8"/>
        <end position="233"/>
    </location>
</feature>
<evidence type="ECO:0000259" key="6">
    <source>
        <dbReference type="Pfam" id="PF00296"/>
    </source>
</evidence>
<keyword evidence="2" id="KW-0285">Flavoprotein</keyword>
<dbReference type="GO" id="GO:0016705">
    <property type="term" value="F:oxidoreductase activity, acting on paired donors, with incorporation or reduction of molecular oxygen"/>
    <property type="evidence" value="ECO:0007669"/>
    <property type="project" value="InterPro"/>
</dbReference>
<proteinExistence type="inferred from homology"/>
<keyword evidence="4 7" id="KW-0503">Monooxygenase</keyword>
<dbReference type="PANTHER" id="PTHR30137">
    <property type="entry name" value="LUCIFERASE-LIKE MONOOXYGENASE"/>
    <property type="match status" value="1"/>
</dbReference>
<dbReference type="Proteomes" id="UP000000765">
    <property type="component" value="Chromosome"/>
</dbReference>
<dbReference type="Pfam" id="PF00296">
    <property type="entry name" value="Bac_luciferase"/>
    <property type="match status" value="1"/>
</dbReference>
<dbReference type="KEGG" id="mul:MUL_4194"/>
<feature type="region of interest" description="Disordered" evidence="5">
    <location>
        <begin position="400"/>
        <end position="436"/>
    </location>
</feature>
<dbReference type="GO" id="GO:0004497">
    <property type="term" value="F:monooxygenase activity"/>
    <property type="evidence" value="ECO:0007669"/>
    <property type="project" value="UniProtKB-KW"/>
</dbReference>
<evidence type="ECO:0000256" key="1">
    <source>
        <dbReference type="ARBA" id="ARBA00010426"/>
    </source>
</evidence>
<gene>
    <name evidence="7" type="ordered locus">MUL_4194</name>
</gene>
<dbReference type="FunFam" id="3.20.20.30:FF:000007">
    <property type="entry name" value="Monooxygenase, mmyo"/>
    <property type="match status" value="1"/>
</dbReference>
<dbReference type="EMBL" id="CP000325">
    <property type="protein sequence ID" value="ABL06229.1"/>
    <property type="molecule type" value="Genomic_DNA"/>
</dbReference>
<dbReference type="InterPro" id="IPR011251">
    <property type="entry name" value="Luciferase-like_dom"/>
</dbReference>
<evidence type="ECO:0000256" key="3">
    <source>
        <dbReference type="ARBA" id="ARBA00023002"/>
    </source>
</evidence>
<feature type="region of interest" description="Disordered" evidence="5">
    <location>
        <begin position="471"/>
        <end position="507"/>
    </location>
</feature>
<name>A0PV60_MYCUA</name>
<evidence type="ECO:0000256" key="5">
    <source>
        <dbReference type="SAM" id="MobiDB-lite"/>
    </source>
</evidence>
<evidence type="ECO:0000313" key="7">
    <source>
        <dbReference type="EMBL" id="ABL06229.1"/>
    </source>
</evidence>
<evidence type="ECO:0000313" key="8">
    <source>
        <dbReference type="Proteomes" id="UP000000765"/>
    </source>
</evidence>
<dbReference type="GO" id="GO:0005829">
    <property type="term" value="C:cytosol"/>
    <property type="evidence" value="ECO:0007669"/>
    <property type="project" value="TreeGrafter"/>
</dbReference>
<dbReference type="InterPro" id="IPR050766">
    <property type="entry name" value="Bact_Lucif_Oxidored"/>
</dbReference>
<protein>
    <submittedName>
        <fullName evidence="7">Monooxygenase</fullName>
    </submittedName>
</protein>
<dbReference type="Gene3D" id="3.20.20.30">
    <property type="entry name" value="Luciferase-like domain"/>
    <property type="match status" value="1"/>
</dbReference>
<evidence type="ECO:0000256" key="4">
    <source>
        <dbReference type="ARBA" id="ARBA00023033"/>
    </source>
</evidence>
<dbReference type="PANTHER" id="PTHR30137:SF16">
    <property type="entry name" value="BLL0895 PROTEIN"/>
    <property type="match status" value="1"/>
</dbReference>
<keyword evidence="3" id="KW-0560">Oxidoreductase</keyword>
<sequence>MVTDAPLKFGVFITPFHPTGQSPTVALEYDMERVVALDRLGYDEAWFGEHHSGGYELIACPEVFIAAAAERTKHIRLGTGVVSLPYHHPLMVADRWVLLDHLTRGRVVFGTGPGALPSDAYMMGIDPIDQRRMMQESLEAILALLRAAPGERIDRHSDWFTLRDAQLHIRPYTWPYPEISTAAMISPSGPRLAGSLGTSLLSLSMSVPGGYAALENTWQVLCEQAAKVGRAEPNRRDWRVLSIMHLSDTPRPGDPRLHLRAAGFLEVLRRDFGAAGFVPLSNATDGAEGTREFAEDYAAKGNCCIGTPEDEIAYIEDLLNRSGGFGTLLLLGHDWASPQATFHSYDLFARKVIPYFKGQLEAPRASHEWARDKREDLIGRAGQAVVAAITEHVARFSSLRSPVTPTSRHVGLAGGRRARHHPGMKPISGRGRRGGEAARGCAMSRQAAKDMLAGVGGRGGSGNGAERNGCNAAQPGHRTRPSVGYRQTPDLGGPANPPETTRHARQRQFRQRLWQGLDRLGGFLARVRGSREETVGQTVDVFQRRGGEPEGRNQPDIGVR</sequence>
<dbReference type="SUPFAM" id="SSF51679">
    <property type="entry name" value="Bacterial luciferase-like"/>
    <property type="match status" value="1"/>
</dbReference>
<dbReference type="InterPro" id="IPR036661">
    <property type="entry name" value="Luciferase-like_sf"/>
</dbReference>
<dbReference type="eggNOG" id="COG2141">
    <property type="taxonomic scope" value="Bacteria"/>
</dbReference>
<comment type="similarity">
    <text evidence="1">Belongs to the bacterial luciferase oxidoreductase family.</text>
</comment>
<reference evidence="7 8" key="1">
    <citation type="journal article" date="2007" name="Genome Res.">
        <title>Reductive evolution and niche adaptation inferred from the genome of Mycobacterium ulcerans, the causative agent of Buruli ulcer.</title>
        <authorList>
            <person name="Stinear T.P."/>
            <person name="Seemann T."/>
            <person name="Pidot S."/>
            <person name="Frigui W."/>
            <person name="Reysset G."/>
            <person name="Garnier T."/>
            <person name="Meurice G."/>
            <person name="Simon D."/>
            <person name="Bouchier C."/>
            <person name="Ma L."/>
            <person name="Tichit M."/>
            <person name="Porter J.L."/>
            <person name="Ryan J."/>
            <person name="Johnson P.D."/>
            <person name="Davies J.K."/>
            <person name="Jenkin G.A."/>
            <person name="Small P.L."/>
            <person name="Jones L.M."/>
            <person name="Tekaia F."/>
            <person name="Laval F."/>
            <person name="Daffe M."/>
            <person name="Parkhill J."/>
            <person name="Cole S.T."/>
        </authorList>
    </citation>
    <scope>NUCLEOTIDE SEQUENCE [LARGE SCALE GENOMIC DNA]</scope>
    <source>
        <strain evidence="7 8">Agy99</strain>
    </source>
</reference>
<organism evidence="7 8">
    <name type="scientific">Mycobacterium ulcerans (strain Agy99)</name>
    <dbReference type="NCBI Taxonomy" id="362242"/>
    <lineage>
        <taxon>Bacteria</taxon>
        <taxon>Bacillati</taxon>
        <taxon>Actinomycetota</taxon>
        <taxon>Actinomycetes</taxon>
        <taxon>Mycobacteriales</taxon>
        <taxon>Mycobacteriaceae</taxon>
        <taxon>Mycobacterium</taxon>
        <taxon>Mycobacterium ulcerans group</taxon>
    </lineage>
</organism>
<dbReference type="AlphaFoldDB" id="A0PV60"/>
<accession>A0PV60</accession>
<evidence type="ECO:0000256" key="2">
    <source>
        <dbReference type="ARBA" id="ARBA00022630"/>
    </source>
</evidence>